<proteinExistence type="predicted"/>
<protein>
    <recommendedName>
        <fullName evidence="3">Alpha/beta hydrolase</fullName>
    </recommendedName>
</protein>
<dbReference type="Gene3D" id="3.40.50.1820">
    <property type="entry name" value="alpha/beta hydrolase"/>
    <property type="match status" value="1"/>
</dbReference>
<sequence>MHLFLARCLHRRLLASLVVLLTVRLPLGAQTLRTAVVPSATDPSIDAFDSEHTLYRNPAVASRHELLIFLPGTSGKTRGTSLFCTTAANLGYHVICLMYPDEVSASICRNSPDSTAFDTFRRTIIEGGTSTFITVSCANSIDNRLLKLLFYLRATRPAEDWGQFLQTTPKQPAGGASEEPAWERLALAGQSQGGGHAALLASRHRVARVLLFSSPKDWSRYYNRPAAWYAASQTPADRYYAFVHEQDQQGCTYTQQLKILNTLHLGNPQSVDNAAPPYQHAHALSTNYPGTLVTSQVAHTSEVGDGQTPKKADGTPLFQLVWQYMLTAK</sequence>
<dbReference type="InterPro" id="IPR029058">
    <property type="entry name" value="AB_hydrolase_fold"/>
</dbReference>
<evidence type="ECO:0000313" key="1">
    <source>
        <dbReference type="EMBL" id="MBO2011651.1"/>
    </source>
</evidence>
<dbReference type="Proteomes" id="UP000664369">
    <property type="component" value="Unassembled WGS sequence"/>
</dbReference>
<evidence type="ECO:0000313" key="2">
    <source>
        <dbReference type="Proteomes" id="UP000664369"/>
    </source>
</evidence>
<dbReference type="RefSeq" id="WP_208177344.1">
    <property type="nucleotide sequence ID" value="NZ_JAGETZ010000012.1"/>
</dbReference>
<name>A0ABS3QK80_9BACT</name>
<gene>
    <name evidence="1" type="ORF">J4E00_21480</name>
</gene>
<dbReference type="EMBL" id="JAGETZ010000012">
    <property type="protein sequence ID" value="MBO2011651.1"/>
    <property type="molecule type" value="Genomic_DNA"/>
</dbReference>
<dbReference type="InterPro" id="IPR058180">
    <property type="entry name" value="BPSS1187-like"/>
</dbReference>
<dbReference type="NCBIfam" id="NF047580">
    <property type="entry name" value="BPSS1187_fam"/>
    <property type="match status" value="1"/>
</dbReference>
<keyword evidence="2" id="KW-1185">Reference proteome</keyword>
<organism evidence="1 2">
    <name type="scientific">Hymenobacter negativus</name>
    <dbReference type="NCBI Taxonomy" id="2795026"/>
    <lineage>
        <taxon>Bacteria</taxon>
        <taxon>Pseudomonadati</taxon>
        <taxon>Bacteroidota</taxon>
        <taxon>Cytophagia</taxon>
        <taxon>Cytophagales</taxon>
        <taxon>Hymenobacteraceae</taxon>
        <taxon>Hymenobacter</taxon>
    </lineage>
</organism>
<accession>A0ABS3QK80</accession>
<evidence type="ECO:0008006" key="3">
    <source>
        <dbReference type="Google" id="ProtNLM"/>
    </source>
</evidence>
<comment type="caution">
    <text evidence="1">The sequence shown here is derived from an EMBL/GenBank/DDBJ whole genome shotgun (WGS) entry which is preliminary data.</text>
</comment>
<reference evidence="1 2" key="1">
    <citation type="submission" date="2021-03" db="EMBL/GenBank/DDBJ databases">
        <authorList>
            <person name="Kim M.K."/>
        </authorList>
    </citation>
    <scope>NUCLEOTIDE SEQUENCE [LARGE SCALE GENOMIC DNA]</scope>
    <source>
        <strain evidence="1 2">BT442</strain>
    </source>
</reference>
<dbReference type="SUPFAM" id="SSF53474">
    <property type="entry name" value="alpha/beta-Hydrolases"/>
    <property type="match status" value="1"/>
</dbReference>